<dbReference type="GeneID" id="65562042"/>
<name>A0A8F5BLK4_SACSH</name>
<organism evidence="2 3">
    <name type="scientific">Saccharolobus shibatae (strain ATCC 51178 / DSM 5389 / JCM 8931 / NBRC 15437 / B12)</name>
    <name type="common">Sulfolobus shibatae</name>
    <dbReference type="NCBI Taxonomy" id="523848"/>
    <lineage>
        <taxon>Archaea</taxon>
        <taxon>Thermoproteota</taxon>
        <taxon>Thermoprotei</taxon>
        <taxon>Sulfolobales</taxon>
        <taxon>Sulfolobaceae</taxon>
        <taxon>Saccharolobus</taxon>
    </lineage>
</organism>
<evidence type="ECO:0000313" key="2">
    <source>
        <dbReference type="EMBL" id="QXJ27559.1"/>
    </source>
</evidence>
<dbReference type="RefSeq" id="WP_218266821.1">
    <property type="nucleotide sequence ID" value="NZ_CP077717.1"/>
</dbReference>
<dbReference type="OrthoDB" id="372143at2157"/>
<proteinExistence type="predicted"/>
<dbReference type="KEGG" id="sshi:J5U23_00426"/>
<dbReference type="AlphaFoldDB" id="A0A8F5BLK4"/>
<dbReference type="PANTHER" id="PTHR12110:SF41">
    <property type="entry name" value="INOSOSE DEHYDRATASE"/>
    <property type="match status" value="1"/>
</dbReference>
<protein>
    <recommendedName>
        <fullName evidence="1">Xylose isomerase-like TIM barrel domain-containing protein</fullName>
    </recommendedName>
</protein>
<accession>A0A8F5BLK4</accession>
<evidence type="ECO:0000313" key="3">
    <source>
        <dbReference type="Proteomes" id="UP000694018"/>
    </source>
</evidence>
<feature type="domain" description="Xylose isomerase-like TIM barrel" evidence="1">
    <location>
        <begin position="94"/>
        <end position="230"/>
    </location>
</feature>
<reference evidence="2" key="1">
    <citation type="journal article" date="2021" name="Environ. Microbiol.">
        <title>New insights into the diversity and evolution of the archaeal mobilome from three complete genomes of Saccharolobus shibatae.</title>
        <authorList>
            <person name="Medvedeva S."/>
            <person name="Brandt D."/>
            <person name="Cvirkaite-Krupovic V."/>
            <person name="Liu Y."/>
            <person name="Severinov K."/>
            <person name="Ishino S."/>
            <person name="Ishino Y."/>
            <person name="Prangishvili D."/>
            <person name="Kalinowski J."/>
            <person name="Krupovic M."/>
        </authorList>
    </citation>
    <scope>NUCLEOTIDE SEQUENCE</scope>
    <source>
        <strain evidence="2">B12</strain>
    </source>
</reference>
<dbReference type="Pfam" id="PF01261">
    <property type="entry name" value="AP_endonuc_2"/>
    <property type="match status" value="1"/>
</dbReference>
<dbReference type="Proteomes" id="UP000694018">
    <property type="component" value="Chromosome"/>
</dbReference>
<evidence type="ECO:0000259" key="1">
    <source>
        <dbReference type="Pfam" id="PF01261"/>
    </source>
</evidence>
<dbReference type="InterPro" id="IPR013022">
    <property type="entry name" value="Xyl_isomerase-like_TIM-brl"/>
</dbReference>
<sequence>MRLGIQSYSLRKMSYKNVLETIKQLGIFYVEAYPKHFPPNDSIKEVLKLHKDLGIKIVAHGVNHMKNNEKELRNLFDFASNAELEVLTADPDEDALNLINDLAKEYNVKVAIHNHGPNHRWGSFKRINEFVNKLDYRVGMCLDLAHLVRYGENPIEAIEALSNRIHDVHLKDVDKNGNDVILGTGVVDVKGVLSKIKQMKIDIPIMIEYEPDPDNPIPGIKKSLEYLKKLGINEP</sequence>
<dbReference type="EMBL" id="CP077717">
    <property type="protein sequence ID" value="QXJ27559.1"/>
    <property type="molecule type" value="Genomic_DNA"/>
</dbReference>
<dbReference type="InterPro" id="IPR050312">
    <property type="entry name" value="IolE/XylAMocC-like"/>
</dbReference>
<dbReference type="PANTHER" id="PTHR12110">
    <property type="entry name" value="HYDROXYPYRUVATE ISOMERASE"/>
    <property type="match status" value="1"/>
</dbReference>
<gene>
    <name evidence="2" type="ORF">J5U23_00426</name>
</gene>